<feature type="compositionally biased region" description="Acidic residues" evidence="1">
    <location>
        <begin position="113"/>
        <end position="125"/>
    </location>
</feature>
<gene>
    <name evidence="2" type="ORF">PoB_001458200</name>
</gene>
<protein>
    <submittedName>
        <fullName evidence="2">Uncharacterized protein</fullName>
    </submittedName>
</protein>
<evidence type="ECO:0000313" key="2">
    <source>
        <dbReference type="EMBL" id="GFN88076.1"/>
    </source>
</evidence>
<dbReference type="AlphaFoldDB" id="A0AAV3Z0M5"/>
<evidence type="ECO:0000313" key="3">
    <source>
        <dbReference type="Proteomes" id="UP000735302"/>
    </source>
</evidence>
<proteinExistence type="predicted"/>
<comment type="caution">
    <text evidence="2">The sequence shown here is derived from an EMBL/GenBank/DDBJ whole genome shotgun (WGS) entry which is preliminary data.</text>
</comment>
<evidence type="ECO:0000256" key="1">
    <source>
        <dbReference type="SAM" id="MobiDB-lite"/>
    </source>
</evidence>
<name>A0AAV3Z0M5_9GAST</name>
<organism evidence="2 3">
    <name type="scientific">Plakobranchus ocellatus</name>
    <dbReference type="NCBI Taxonomy" id="259542"/>
    <lineage>
        <taxon>Eukaryota</taxon>
        <taxon>Metazoa</taxon>
        <taxon>Spiralia</taxon>
        <taxon>Lophotrochozoa</taxon>
        <taxon>Mollusca</taxon>
        <taxon>Gastropoda</taxon>
        <taxon>Heterobranchia</taxon>
        <taxon>Euthyneura</taxon>
        <taxon>Panpulmonata</taxon>
        <taxon>Sacoglossa</taxon>
        <taxon>Placobranchoidea</taxon>
        <taxon>Plakobranchidae</taxon>
        <taxon>Plakobranchus</taxon>
    </lineage>
</organism>
<reference evidence="2 3" key="1">
    <citation type="journal article" date="2021" name="Elife">
        <title>Chloroplast acquisition without the gene transfer in kleptoplastic sea slugs, Plakobranchus ocellatus.</title>
        <authorList>
            <person name="Maeda T."/>
            <person name="Takahashi S."/>
            <person name="Yoshida T."/>
            <person name="Shimamura S."/>
            <person name="Takaki Y."/>
            <person name="Nagai Y."/>
            <person name="Toyoda A."/>
            <person name="Suzuki Y."/>
            <person name="Arimoto A."/>
            <person name="Ishii H."/>
            <person name="Satoh N."/>
            <person name="Nishiyama T."/>
            <person name="Hasebe M."/>
            <person name="Maruyama T."/>
            <person name="Minagawa J."/>
            <person name="Obokata J."/>
            <person name="Shigenobu S."/>
        </authorList>
    </citation>
    <scope>NUCLEOTIDE SEQUENCE [LARGE SCALE GENOMIC DNA]</scope>
</reference>
<dbReference type="Proteomes" id="UP000735302">
    <property type="component" value="Unassembled WGS sequence"/>
</dbReference>
<feature type="region of interest" description="Disordered" evidence="1">
    <location>
        <begin position="112"/>
        <end position="164"/>
    </location>
</feature>
<keyword evidence="3" id="KW-1185">Reference proteome</keyword>
<dbReference type="EMBL" id="BLXT01001827">
    <property type="protein sequence ID" value="GFN88076.1"/>
    <property type="molecule type" value="Genomic_DNA"/>
</dbReference>
<accession>A0AAV3Z0M5</accession>
<sequence length="164" mass="18552">MSSWREMYGDRWYMRQCGQPTFWGATLDNNNNNNACEVTASSQPTRFEFSQESECEFNNNKRNIVSSTPKHCQGSIHENRCECFNDTSPLDFSTPDQVLSDNVDCNQQVHVNEEDESVISDDQDSDYAPGSDDDRSSNNSLPDGQGMFTLELKTKTTHPGRSTT</sequence>